<keyword evidence="1" id="KW-0812">Transmembrane</keyword>
<evidence type="ECO:0000313" key="2">
    <source>
        <dbReference type="EMBL" id="MBJ7549843.1"/>
    </source>
</evidence>
<proteinExistence type="predicted"/>
<evidence type="ECO:0000256" key="1">
    <source>
        <dbReference type="SAM" id="Phobius"/>
    </source>
</evidence>
<dbReference type="RefSeq" id="WP_199461326.1">
    <property type="nucleotide sequence ID" value="NZ_JAEMUH010000003.1"/>
</dbReference>
<dbReference type="Proteomes" id="UP000598488">
    <property type="component" value="Unassembled WGS sequence"/>
</dbReference>
<organism evidence="2 3">
    <name type="scientific">Marinomonas ostreistagni</name>
    <dbReference type="NCBI Taxonomy" id="359209"/>
    <lineage>
        <taxon>Bacteria</taxon>
        <taxon>Pseudomonadati</taxon>
        <taxon>Pseudomonadota</taxon>
        <taxon>Gammaproteobacteria</taxon>
        <taxon>Oceanospirillales</taxon>
        <taxon>Oceanospirillaceae</taxon>
        <taxon>Marinomonas</taxon>
    </lineage>
</organism>
<dbReference type="InterPro" id="IPR010295">
    <property type="entry name" value="DUF898"/>
</dbReference>
<dbReference type="EMBL" id="JAEMUH010000003">
    <property type="protein sequence ID" value="MBJ7549843.1"/>
    <property type="molecule type" value="Genomic_DNA"/>
</dbReference>
<name>A0ABS0Z8S1_9GAMM</name>
<protein>
    <submittedName>
        <fullName evidence="2">DUF898 domain-containing protein</fullName>
    </submittedName>
</protein>
<dbReference type="Pfam" id="PF05987">
    <property type="entry name" value="DUF898"/>
    <property type="match status" value="1"/>
</dbReference>
<sequence length="341" mass="38534">MDVSNKNDGTLKDIIFTAGKWQYFKLWVVNMVLSILSLGIYSAWAKVRNTQYIYGHTLVDGVRLEYLAQPLQILKGRIVALLLLLSYIVCTIFFPLFSALISLIIYAVYPLLMVKALRFNLRHTSYRKVRFGFSGSTKSAYFNFLLLPILGTLSLGLAMPWVLFRINQFIYGNLLYGDKKFEINIKCRVFYKAVIISIISFLVPIAVIAPLLWGSFSDNPIILIGSIYASYFIAFLAFSVYSVLIRNHIVNSLEVKDIMSFKSNLGFGRYFWTVFSNLIMIIFSVGLLFPVARVRMLSVLYSATQVVLYPGIEELSSSSNELDSALGEEVSSFFDAGLSLS</sequence>
<feature type="transmembrane region" description="Helical" evidence="1">
    <location>
        <begin position="141"/>
        <end position="164"/>
    </location>
</feature>
<feature type="transmembrane region" description="Helical" evidence="1">
    <location>
        <begin position="78"/>
        <end position="97"/>
    </location>
</feature>
<accession>A0ABS0Z8S1</accession>
<gene>
    <name evidence="2" type="ORF">JHD44_04060</name>
</gene>
<evidence type="ECO:0000313" key="3">
    <source>
        <dbReference type="Proteomes" id="UP000598488"/>
    </source>
</evidence>
<feature type="transmembrane region" description="Helical" evidence="1">
    <location>
        <begin position="221"/>
        <end position="244"/>
    </location>
</feature>
<feature type="transmembrane region" description="Helical" evidence="1">
    <location>
        <begin position="270"/>
        <end position="292"/>
    </location>
</feature>
<feature type="transmembrane region" description="Helical" evidence="1">
    <location>
        <begin position="26"/>
        <end position="44"/>
    </location>
</feature>
<feature type="transmembrane region" description="Helical" evidence="1">
    <location>
        <begin position="103"/>
        <end position="121"/>
    </location>
</feature>
<keyword evidence="1" id="KW-0472">Membrane</keyword>
<feature type="transmembrane region" description="Helical" evidence="1">
    <location>
        <begin position="189"/>
        <end position="214"/>
    </location>
</feature>
<keyword evidence="1" id="KW-1133">Transmembrane helix</keyword>
<keyword evidence="3" id="KW-1185">Reference proteome</keyword>
<comment type="caution">
    <text evidence="2">The sequence shown here is derived from an EMBL/GenBank/DDBJ whole genome shotgun (WGS) entry which is preliminary data.</text>
</comment>
<reference evidence="2 3" key="1">
    <citation type="submission" date="2020-12" db="EMBL/GenBank/DDBJ databases">
        <title>Comparative genome analysis of fungal antagonists Marinomonas ostreistagni 398 and M. spartinae 468.</title>
        <authorList>
            <person name="Fields J.L."/>
            <person name="Mavrodi O.V."/>
            <person name="Biber P.D."/>
            <person name="Indest K.J."/>
            <person name="Mavrodi D.V."/>
        </authorList>
    </citation>
    <scope>NUCLEOTIDE SEQUENCE [LARGE SCALE GENOMIC DNA]</scope>
    <source>
        <strain evidence="2 3">USM7</strain>
    </source>
</reference>